<evidence type="ECO:0000313" key="1">
    <source>
        <dbReference type="EMBL" id="KAF7811314.1"/>
    </source>
</evidence>
<proteinExistence type="predicted"/>
<gene>
    <name evidence="1" type="ORF">G2W53_032290</name>
</gene>
<dbReference type="InterPro" id="IPR019651">
    <property type="entry name" value="Glutamate_DH_NAD-spec"/>
</dbReference>
<sequence>MESKAKGYSSSVWKLGKLIQIASQVIGSRFTVCTWYHSEVSPSLILCLAAFINFCTCEEVATRDSHLSHYTGRVHYYSRGCDDTVRYYPTTKKLTGQRLSLAWLAENFTDLADDANDAQVQQFDRAYILRLIGGIIWRPYAANEIRNLIPGYCLAGREVWLAEDRHIKSTTTKIKDDNVSLLAEPFFLVKTIRKRSCSRLVDYSHNVEATKSTSLFGGSTLRVVEERWYSDNCILHG</sequence>
<dbReference type="Pfam" id="PF10712">
    <property type="entry name" value="NAD-GH"/>
    <property type="match status" value="1"/>
</dbReference>
<reference evidence="1" key="1">
    <citation type="submission" date="2020-09" db="EMBL/GenBank/DDBJ databases">
        <title>Genome-Enabled Discovery of Anthraquinone Biosynthesis in Senna tora.</title>
        <authorList>
            <person name="Kang S.-H."/>
            <person name="Pandey R.P."/>
            <person name="Lee C.-M."/>
            <person name="Sim J.-S."/>
            <person name="Jeong J.-T."/>
            <person name="Choi B.-S."/>
            <person name="Jung M."/>
            <person name="Ginzburg D."/>
            <person name="Zhao K."/>
            <person name="Won S.Y."/>
            <person name="Oh T.-J."/>
            <person name="Yu Y."/>
            <person name="Kim N.-H."/>
            <person name="Lee O.R."/>
            <person name="Lee T.-H."/>
            <person name="Bashyal P."/>
            <person name="Kim T.-S."/>
            <person name="Lee W.-H."/>
            <person name="Kawkins C."/>
            <person name="Kim C.-K."/>
            <person name="Kim J.S."/>
            <person name="Ahn B.O."/>
            <person name="Rhee S.Y."/>
            <person name="Sohng J.K."/>
        </authorList>
    </citation>
    <scope>NUCLEOTIDE SEQUENCE</scope>
    <source>
        <tissue evidence="1">Leaf</tissue>
    </source>
</reference>
<dbReference type="OrthoDB" id="2017405at2759"/>
<evidence type="ECO:0000313" key="2">
    <source>
        <dbReference type="Proteomes" id="UP000634136"/>
    </source>
</evidence>
<dbReference type="AlphaFoldDB" id="A0A834SWH0"/>
<keyword evidence="2" id="KW-1185">Reference proteome</keyword>
<dbReference type="Proteomes" id="UP000634136">
    <property type="component" value="Unassembled WGS sequence"/>
</dbReference>
<accession>A0A834SWH0</accession>
<dbReference type="EMBL" id="JAAIUW010000010">
    <property type="protein sequence ID" value="KAF7811314.1"/>
    <property type="molecule type" value="Genomic_DNA"/>
</dbReference>
<comment type="caution">
    <text evidence="1">The sequence shown here is derived from an EMBL/GenBank/DDBJ whole genome shotgun (WGS) entry which is preliminary data.</text>
</comment>
<name>A0A834SWH0_9FABA</name>
<organism evidence="1 2">
    <name type="scientific">Senna tora</name>
    <dbReference type="NCBI Taxonomy" id="362788"/>
    <lineage>
        <taxon>Eukaryota</taxon>
        <taxon>Viridiplantae</taxon>
        <taxon>Streptophyta</taxon>
        <taxon>Embryophyta</taxon>
        <taxon>Tracheophyta</taxon>
        <taxon>Spermatophyta</taxon>
        <taxon>Magnoliopsida</taxon>
        <taxon>eudicotyledons</taxon>
        <taxon>Gunneridae</taxon>
        <taxon>Pentapetalae</taxon>
        <taxon>rosids</taxon>
        <taxon>fabids</taxon>
        <taxon>Fabales</taxon>
        <taxon>Fabaceae</taxon>
        <taxon>Caesalpinioideae</taxon>
        <taxon>Cassia clade</taxon>
        <taxon>Senna</taxon>
    </lineage>
</organism>
<protein>
    <submittedName>
        <fullName evidence="1">Serine/threonine-protein phosphatase 7 long form-like protein</fullName>
    </submittedName>
</protein>